<evidence type="ECO:0000313" key="2">
    <source>
        <dbReference type="Proteomes" id="UP000811609"/>
    </source>
</evidence>
<gene>
    <name evidence="1" type="ORF">CIPAW_06G054000</name>
</gene>
<reference evidence="1" key="1">
    <citation type="submission" date="2020-12" db="EMBL/GenBank/DDBJ databases">
        <title>WGS assembly of Carya illinoinensis cv. Pawnee.</title>
        <authorList>
            <person name="Platts A."/>
            <person name="Shu S."/>
            <person name="Wright S."/>
            <person name="Barry K."/>
            <person name="Edger P."/>
            <person name="Pires J.C."/>
            <person name="Schmutz J."/>
        </authorList>
    </citation>
    <scope>NUCLEOTIDE SEQUENCE</scope>
    <source>
        <tissue evidence="1">Leaf</tissue>
    </source>
</reference>
<proteinExistence type="predicted"/>
<sequence>MLLPIADLVSSPTPSLTPLSAKQNNSTSIALVIAFRELLGEPSSSKAECKPSEISDGLTPFKATSISSNHFPTPSGIPLLISPFKPAFSLFSPSSVTIIQTCMFIIFTQFRNPLNIALPRAITLTKSSSLDNRINTALGLLSCPTTGITHKPPRFLMKART</sequence>
<accession>A0A8T1Q852</accession>
<name>A0A8T1Q852_CARIL</name>
<dbReference type="AlphaFoldDB" id="A0A8T1Q852"/>
<keyword evidence="2" id="KW-1185">Reference proteome</keyword>
<dbReference type="EMBL" id="CM031814">
    <property type="protein sequence ID" value="KAG6650588.1"/>
    <property type="molecule type" value="Genomic_DNA"/>
</dbReference>
<organism evidence="1 2">
    <name type="scientific">Carya illinoinensis</name>
    <name type="common">Pecan</name>
    <dbReference type="NCBI Taxonomy" id="32201"/>
    <lineage>
        <taxon>Eukaryota</taxon>
        <taxon>Viridiplantae</taxon>
        <taxon>Streptophyta</taxon>
        <taxon>Embryophyta</taxon>
        <taxon>Tracheophyta</taxon>
        <taxon>Spermatophyta</taxon>
        <taxon>Magnoliopsida</taxon>
        <taxon>eudicotyledons</taxon>
        <taxon>Gunneridae</taxon>
        <taxon>Pentapetalae</taxon>
        <taxon>rosids</taxon>
        <taxon>fabids</taxon>
        <taxon>Fagales</taxon>
        <taxon>Juglandaceae</taxon>
        <taxon>Carya</taxon>
    </lineage>
</organism>
<protein>
    <submittedName>
        <fullName evidence="1">Uncharacterized protein</fullName>
    </submittedName>
</protein>
<evidence type="ECO:0000313" key="1">
    <source>
        <dbReference type="EMBL" id="KAG6650588.1"/>
    </source>
</evidence>
<dbReference type="Proteomes" id="UP000811609">
    <property type="component" value="Chromosome 6"/>
</dbReference>
<comment type="caution">
    <text evidence="1">The sequence shown here is derived from an EMBL/GenBank/DDBJ whole genome shotgun (WGS) entry which is preliminary data.</text>
</comment>